<gene>
    <name evidence="2" type="ORF">BECKH772A_GA0070896_1000120</name>
    <name evidence="3" type="ORF">BECKH772B_GA0070898_1000111</name>
    <name evidence="4" type="ORF">BECKH772C_GA0070978_1000220</name>
</gene>
<reference evidence="2" key="1">
    <citation type="submission" date="2019-02" db="EMBL/GenBank/DDBJ databases">
        <authorList>
            <person name="Gruber-Vodicka R. H."/>
            <person name="Seah K. B. B."/>
        </authorList>
    </citation>
    <scope>NUCLEOTIDE SEQUENCE</scope>
    <source>
        <strain evidence="4">BECK_SA2B12</strain>
        <strain evidence="2">BECK_SA2B15</strain>
        <strain evidence="3">BECK_SA2B20</strain>
    </source>
</reference>
<organism evidence="2">
    <name type="scientific">Candidatus Kentrum eta</name>
    <dbReference type="NCBI Taxonomy" id="2126337"/>
    <lineage>
        <taxon>Bacteria</taxon>
        <taxon>Pseudomonadati</taxon>
        <taxon>Pseudomonadota</taxon>
        <taxon>Gammaproteobacteria</taxon>
        <taxon>Candidatus Kentrum</taxon>
    </lineage>
</organism>
<feature type="signal peptide" evidence="1">
    <location>
        <begin position="1"/>
        <end position="28"/>
    </location>
</feature>
<name>A0A450U5E4_9GAMM</name>
<keyword evidence="1" id="KW-0732">Signal</keyword>
<sequence>MRKMSIPRRFFLVLWAIPLIHGVDPARAACEAVDPATRYCLKSDDNGFVRCNCYFEEDDYRWVCRGGVERGNNLPDNKDYDCIEMSHHTCKAVCMDYPAYPNFR</sequence>
<dbReference type="EMBL" id="CAADFG010000001">
    <property type="protein sequence ID" value="VFJ86362.1"/>
    <property type="molecule type" value="Genomic_DNA"/>
</dbReference>
<feature type="chain" id="PRO_5036354157" evidence="1">
    <location>
        <begin position="29"/>
        <end position="104"/>
    </location>
</feature>
<proteinExistence type="predicted"/>
<evidence type="ECO:0000256" key="1">
    <source>
        <dbReference type="SAM" id="SignalP"/>
    </source>
</evidence>
<accession>A0A450U5E4</accession>
<dbReference type="EMBL" id="CAADFJ010000002">
    <property type="protein sequence ID" value="VFJ95403.1"/>
    <property type="molecule type" value="Genomic_DNA"/>
</dbReference>
<evidence type="ECO:0000313" key="4">
    <source>
        <dbReference type="EMBL" id="VFJ95403.1"/>
    </source>
</evidence>
<evidence type="ECO:0000313" key="3">
    <source>
        <dbReference type="EMBL" id="VFJ88181.1"/>
    </source>
</evidence>
<protein>
    <submittedName>
        <fullName evidence="2">Uncharacterized protein</fullName>
    </submittedName>
</protein>
<dbReference type="EMBL" id="CAADFI010000001">
    <property type="protein sequence ID" value="VFJ88181.1"/>
    <property type="molecule type" value="Genomic_DNA"/>
</dbReference>
<evidence type="ECO:0000313" key="2">
    <source>
        <dbReference type="EMBL" id="VFJ86362.1"/>
    </source>
</evidence>
<dbReference type="AlphaFoldDB" id="A0A450U5E4"/>